<protein>
    <recommendedName>
        <fullName evidence="3">Secreted protein</fullName>
    </recommendedName>
</protein>
<evidence type="ECO:0000313" key="2">
    <source>
        <dbReference type="Proteomes" id="UP001430953"/>
    </source>
</evidence>
<reference evidence="1 2" key="1">
    <citation type="submission" date="2023-03" db="EMBL/GenBank/DDBJ databases">
        <title>High recombination rates correlate with genetic variation in Cardiocondyla obscurior ants.</title>
        <authorList>
            <person name="Errbii M."/>
        </authorList>
    </citation>
    <scope>NUCLEOTIDE SEQUENCE [LARGE SCALE GENOMIC DNA]</scope>
    <source>
        <strain evidence="1">Alpha-2009</strain>
        <tissue evidence="1">Whole body</tissue>
    </source>
</reference>
<comment type="caution">
    <text evidence="1">The sequence shown here is derived from an EMBL/GenBank/DDBJ whole genome shotgun (WGS) entry which is preliminary data.</text>
</comment>
<name>A0AAW2G105_9HYME</name>
<dbReference type="EMBL" id="JADYXP020000006">
    <property type="protein sequence ID" value="KAL0121869.1"/>
    <property type="molecule type" value="Genomic_DNA"/>
</dbReference>
<accession>A0AAW2G105</accession>
<evidence type="ECO:0008006" key="3">
    <source>
        <dbReference type="Google" id="ProtNLM"/>
    </source>
</evidence>
<evidence type="ECO:0000313" key="1">
    <source>
        <dbReference type="EMBL" id="KAL0121869.1"/>
    </source>
</evidence>
<keyword evidence="2" id="KW-1185">Reference proteome</keyword>
<sequence>MQEEYLLWSSFARTALLVSSFARSLSRAPWPVKMGRFARADLLPDARKSLSAFRIRNLSRRSLNRASKSCSLFFFLFDAPRSDMDHVLSTLRVSGSRAQLMHSSETSRVRFA</sequence>
<gene>
    <name evidence="1" type="ORF">PUN28_006980</name>
</gene>
<dbReference type="AlphaFoldDB" id="A0AAW2G105"/>
<proteinExistence type="predicted"/>
<organism evidence="1 2">
    <name type="scientific">Cardiocondyla obscurior</name>
    <dbReference type="NCBI Taxonomy" id="286306"/>
    <lineage>
        <taxon>Eukaryota</taxon>
        <taxon>Metazoa</taxon>
        <taxon>Ecdysozoa</taxon>
        <taxon>Arthropoda</taxon>
        <taxon>Hexapoda</taxon>
        <taxon>Insecta</taxon>
        <taxon>Pterygota</taxon>
        <taxon>Neoptera</taxon>
        <taxon>Endopterygota</taxon>
        <taxon>Hymenoptera</taxon>
        <taxon>Apocrita</taxon>
        <taxon>Aculeata</taxon>
        <taxon>Formicoidea</taxon>
        <taxon>Formicidae</taxon>
        <taxon>Myrmicinae</taxon>
        <taxon>Cardiocondyla</taxon>
    </lineage>
</organism>
<dbReference type="Proteomes" id="UP001430953">
    <property type="component" value="Unassembled WGS sequence"/>
</dbReference>